<accession>A0A930XXT1</accession>
<dbReference type="InterPro" id="IPR035466">
    <property type="entry name" value="GlmS/AgaS_SIS"/>
</dbReference>
<dbReference type="PANTHER" id="PTHR10937">
    <property type="entry name" value="GLUCOSAMINE--FRUCTOSE-6-PHOSPHATE AMINOTRANSFERASE, ISOMERIZING"/>
    <property type="match status" value="1"/>
</dbReference>
<keyword evidence="4" id="KW-1185">Reference proteome</keyword>
<evidence type="ECO:0000259" key="2">
    <source>
        <dbReference type="PROSITE" id="PS51464"/>
    </source>
</evidence>
<reference evidence="3" key="1">
    <citation type="submission" date="2020-10" db="EMBL/GenBank/DDBJ databases">
        <title>An improved Amphimedon queenslandica hologenome assembly reveals how three proteobacterial symbionts can extend the metabolic phenotypic of their marine sponge host.</title>
        <authorList>
            <person name="Degnan B."/>
            <person name="Degnan S."/>
            <person name="Xiang X."/>
        </authorList>
    </citation>
    <scope>NUCLEOTIDE SEQUENCE</scope>
    <source>
        <strain evidence="3">AqS2</strain>
    </source>
</reference>
<gene>
    <name evidence="3" type="ORF">ISN26_02655</name>
</gene>
<dbReference type="InterPro" id="IPR001347">
    <property type="entry name" value="SIS_dom"/>
</dbReference>
<dbReference type="GO" id="GO:1901135">
    <property type="term" value="P:carbohydrate derivative metabolic process"/>
    <property type="evidence" value="ECO:0007669"/>
    <property type="project" value="InterPro"/>
</dbReference>
<feature type="domain" description="SIS" evidence="2">
    <location>
        <begin position="29"/>
        <end position="172"/>
    </location>
</feature>
<evidence type="ECO:0000313" key="3">
    <source>
        <dbReference type="EMBL" id="MBF2734979.1"/>
    </source>
</evidence>
<dbReference type="Gene3D" id="3.40.50.10490">
    <property type="entry name" value="Glucose-6-phosphate isomerase like protein, domain 1"/>
    <property type="match status" value="1"/>
</dbReference>
<dbReference type="Proteomes" id="UP000604381">
    <property type="component" value="Unassembled WGS sequence"/>
</dbReference>
<feature type="non-terminal residue" evidence="3">
    <location>
        <position position="181"/>
    </location>
</feature>
<dbReference type="EMBL" id="JADHEI010000028">
    <property type="protein sequence ID" value="MBF2734979.1"/>
    <property type="molecule type" value="Genomic_DNA"/>
</dbReference>
<proteinExistence type="predicted"/>
<evidence type="ECO:0000313" key="4">
    <source>
        <dbReference type="Proteomes" id="UP000604381"/>
    </source>
</evidence>
<sequence>MSRLAAEIAEMPARLLAAAAEGADGVGRAAADWRRARPALVMTVARGTSDAAATFAARQLAAEAGILTGSFTPSLASVGGFTHAGEGLRVLAISQSGASPDLRAAVEAFAPPTRWALTNAAGSPLEEAAAIRIPMGAGPEESVAATKSFACSLLQLQALARALAGAAAPDPTAAAAGNRRS</sequence>
<protein>
    <submittedName>
        <fullName evidence="3">SIS domain-containing protein</fullName>
    </submittedName>
</protein>
<dbReference type="AlphaFoldDB" id="A0A930XXT1"/>
<dbReference type="Pfam" id="PF01380">
    <property type="entry name" value="SIS"/>
    <property type="match status" value="1"/>
</dbReference>
<dbReference type="PROSITE" id="PS51464">
    <property type="entry name" value="SIS"/>
    <property type="match status" value="1"/>
</dbReference>
<organism evidence="3 4">
    <name type="scientific">Candidatus Amphirhobacter heronislandensis</name>
    <dbReference type="NCBI Taxonomy" id="1732024"/>
    <lineage>
        <taxon>Bacteria</taxon>
        <taxon>Pseudomonadati</taxon>
        <taxon>Pseudomonadota</taxon>
        <taxon>Gammaproteobacteria</taxon>
        <taxon>Candidatus Tethybacterales</taxon>
        <taxon>Candidatus Tethybacteraceae</taxon>
        <taxon>Candidatus Amphirhobacter</taxon>
    </lineage>
</organism>
<dbReference type="InterPro" id="IPR046348">
    <property type="entry name" value="SIS_dom_sf"/>
</dbReference>
<dbReference type="PANTHER" id="PTHR10937:SF8">
    <property type="entry name" value="AMINOTRANSFERASE-RELATED"/>
    <property type="match status" value="1"/>
</dbReference>
<dbReference type="SUPFAM" id="SSF53697">
    <property type="entry name" value="SIS domain"/>
    <property type="match status" value="1"/>
</dbReference>
<evidence type="ECO:0000256" key="1">
    <source>
        <dbReference type="ARBA" id="ARBA00022737"/>
    </source>
</evidence>
<keyword evidence="1" id="KW-0677">Repeat</keyword>
<dbReference type="GO" id="GO:0097367">
    <property type="term" value="F:carbohydrate derivative binding"/>
    <property type="evidence" value="ECO:0007669"/>
    <property type="project" value="InterPro"/>
</dbReference>
<name>A0A930XXT1_9GAMM</name>
<dbReference type="CDD" id="cd05008">
    <property type="entry name" value="SIS_GlmS_GlmD_1"/>
    <property type="match status" value="1"/>
</dbReference>
<comment type="caution">
    <text evidence="3">The sequence shown here is derived from an EMBL/GenBank/DDBJ whole genome shotgun (WGS) entry which is preliminary data.</text>
</comment>